<dbReference type="InterPro" id="IPR005522">
    <property type="entry name" value="IPK"/>
</dbReference>
<feature type="compositionally biased region" description="Polar residues" evidence="5">
    <location>
        <begin position="737"/>
        <end position="753"/>
    </location>
</feature>
<feature type="compositionally biased region" description="Polar residues" evidence="5">
    <location>
        <begin position="541"/>
        <end position="558"/>
    </location>
</feature>
<evidence type="ECO:0000313" key="7">
    <source>
        <dbReference type="RefSeq" id="XP_005110803.1"/>
    </source>
</evidence>
<feature type="region of interest" description="Disordered" evidence="5">
    <location>
        <begin position="494"/>
        <end position="558"/>
    </location>
</feature>
<dbReference type="Pfam" id="PF03770">
    <property type="entry name" value="IPK"/>
    <property type="match status" value="2"/>
</dbReference>
<keyword evidence="6" id="KW-1185">Reference proteome</keyword>
<feature type="region of interest" description="Disordered" evidence="5">
    <location>
        <begin position="729"/>
        <end position="753"/>
    </location>
</feature>
<feature type="region of interest" description="Disordered" evidence="5">
    <location>
        <begin position="420"/>
        <end position="458"/>
    </location>
</feature>
<gene>
    <name evidence="7 8" type="primary">LOC101845584</name>
</gene>
<organism evidence="6 7">
    <name type="scientific">Aplysia californica</name>
    <name type="common">California sea hare</name>
    <dbReference type="NCBI Taxonomy" id="6500"/>
    <lineage>
        <taxon>Eukaryota</taxon>
        <taxon>Metazoa</taxon>
        <taxon>Spiralia</taxon>
        <taxon>Lophotrochozoa</taxon>
        <taxon>Mollusca</taxon>
        <taxon>Gastropoda</taxon>
        <taxon>Heterobranchia</taxon>
        <taxon>Euthyneura</taxon>
        <taxon>Tectipleura</taxon>
        <taxon>Aplysiida</taxon>
        <taxon>Aplysioidea</taxon>
        <taxon>Aplysiidae</taxon>
        <taxon>Aplysia</taxon>
    </lineage>
</organism>
<feature type="region of interest" description="Disordered" evidence="5">
    <location>
        <begin position="361"/>
        <end position="381"/>
    </location>
</feature>
<dbReference type="EC" id="2.7.-.-" evidence="4"/>
<accession>A0ABM0K7S6</accession>
<keyword evidence="3 4" id="KW-0418">Kinase</keyword>
<evidence type="ECO:0000313" key="8">
    <source>
        <dbReference type="RefSeq" id="XP_005110805.1"/>
    </source>
</evidence>
<dbReference type="RefSeq" id="XP_005110803.1">
    <property type="nucleotide sequence ID" value="XM_005110746.3"/>
</dbReference>
<evidence type="ECO:0000313" key="6">
    <source>
        <dbReference type="Proteomes" id="UP000694888"/>
    </source>
</evidence>
<feature type="region of interest" description="Disordered" evidence="5">
    <location>
        <begin position="595"/>
        <end position="640"/>
    </location>
</feature>
<dbReference type="PANTHER" id="PTHR12400">
    <property type="entry name" value="INOSITOL POLYPHOSPHATE KINASE"/>
    <property type="match status" value="1"/>
</dbReference>
<comment type="similarity">
    <text evidence="1 4">Belongs to the inositol phosphokinase (IPK) family.</text>
</comment>
<feature type="compositionally biased region" description="Polar residues" evidence="5">
    <location>
        <begin position="361"/>
        <end position="373"/>
    </location>
</feature>
<reference evidence="7 8" key="1">
    <citation type="submission" date="2025-05" db="UniProtKB">
        <authorList>
            <consortium name="RefSeq"/>
        </authorList>
    </citation>
    <scope>IDENTIFICATION</scope>
</reference>
<evidence type="ECO:0000256" key="1">
    <source>
        <dbReference type="ARBA" id="ARBA00007374"/>
    </source>
</evidence>
<dbReference type="PANTHER" id="PTHR12400:SF21">
    <property type="entry name" value="KINASE"/>
    <property type="match status" value="1"/>
</dbReference>
<evidence type="ECO:0000256" key="3">
    <source>
        <dbReference type="ARBA" id="ARBA00022777"/>
    </source>
</evidence>
<dbReference type="InterPro" id="IPR038286">
    <property type="entry name" value="IPK_sf"/>
</dbReference>
<dbReference type="SUPFAM" id="SSF56104">
    <property type="entry name" value="SAICAR synthase-like"/>
    <property type="match status" value="2"/>
</dbReference>
<evidence type="ECO:0000256" key="2">
    <source>
        <dbReference type="ARBA" id="ARBA00022679"/>
    </source>
</evidence>
<dbReference type="GeneID" id="101845584"/>
<protein>
    <recommendedName>
        <fullName evidence="4">Kinase</fullName>
        <ecNumber evidence="4">2.7.-.-</ecNumber>
    </recommendedName>
</protein>
<evidence type="ECO:0000256" key="4">
    <source>
        <dbReference type="RuleBase" id="RU363090"/>
    </source>
</evidence>
<feature type="compositionally biased region" description="Polar residues" evidence="5">
    <location>
        <begin position="669"/>
        <end position="691"/>
    </location>
</feature>
<sequence>MQWQPAPGKQLLAPFGHQVAGQSSMLWYDSSTVCKPLIAREHFVYRTLPPALAEFTPEYRGEIEVQLQEDNGYIQLYGVSVTSQDEHGSPPCPCFTDPEDDAECKGHCCPDATPPGRPADSSSPSEGDGHDKDRSCVIRVLSSGSYEVCPSTEEMFYTKTSSPQHPSTQSLNPWSLKNHKRLLDKMRKSEHSHNRVRFILLKNVVAGFDHPCILDLKIGSRLHADDASNKKVASQSRKCRETTSSSLGVRLCGMQVYQTSSGIYKNYDKFHGRTLTDASFKAMLYEFLHNGQRFRSELLRPIIRRLSQLISCLGDLSSYRFYASSLLIIYDGNVNDNDTFCDSVENSQGLNNVNNHDVIRSSSHGMNAKNKSQSTHDGKDFSSISDFNLNLEESSENQFSVSESRKHEWSHDGISFSHYDTLKSHNNTSPPRVNISPSQDAQISLSGLPPKVRCPENGSKMSALSSGFYKCALSNSSSPSESSQKTLCSSRSCRNSSAQTHTHEHPLPSTQKAADIHSHSSAAQEERHQKLSDLTHKGSGVVTTEPSQTGVNPESQSYNLSSSLVESCTYVVNSGDDHASRGKKRSDICCTDQINNRSSWEGNRGHVVTKSDSPSELHGASPGIASHSTNSGWSQRKPSEKLAAHYDDGAPRLTPKHIQSCVQHPNKTLRTGQHTKMPSQRDTPSSPNGCSPSVCPKQGSRVSPSEETHQNLHTQPEAEGDAAFLPRHTHTFYPGDVQNSNTKVPTRVNDSQSSRVQDAFRRGESCLIPTTANNGVDCDVVHEQNLVSPSSPVRTPIHNVNTHDTKITYTANLPSDNEKLMDKKGKLKECDKECDKDEERFSSSGSVLMDVRMIDFAHTTHRGFVQDKCKHTGPDRDYVNGLKNLVRLFLELEAEN</sequence>
<feature type="region of interest" description="Disordered" evidence="5">
    <location>
        <begin position="111"/>
        <end position="134"/>
    </location>
</feature>
<name>A0ABM0K7S6_APLCA</name>
<feature type="compositionally biased region" description="Polar residues" evidence="5">
    <location>
        <begin position="626"/>
        <end position="636"/>
    </location>
</feature>
<evidence type="ECO:0000256" key="5">
    <source>
        <dbReference type="SAM" id="MobiDB-lite"/>
    </source>
</evidence>
<dbReference type="Proteomes" id="UP000694888">
    <property type="component" value="Unplaced"/>
</dbReference>
<dbReference type="Gene3D" id="3.30.470.160">
    <property type="entry name" value="Inositol polyphosphate kinase"/>
    <property type="match status" value="2"/>
</dbReference>
<feature type="compositionally biased region" description="Polar residues" evidence="5">
    <location>
        <begin position="424"/>
        <end position="445"/>
    </location>
</feature>
<keyword evidence="2 4" id="KW-0808">Transferase</keyword>
<dbReference type="RefSeq" id="XP_005110805.1">
    <property type="nucleotide sequence ID" value="XM_005110748.3"/>
</dbReference>
<feature type="region of interest" description="Disordered" evidence="5">
    <location>
        <begin position="669"/>
        <end position="715"/>
    </location>
</feature>
<feature type="compositionally biased region" description="Basic and acidic residues" evidence="5">
    <location>
        <begin position="514"/>
        <end position="536"/>
    </location>
</feature>
<proteinExistence type="inferred from homology"/>